<evidence type="ECO:0000256" key="1">
    <source>
        <dbReference type="SAM" id="Phobius"/>
    </source>
</evidence>
<dbReference type="PANTHER" id="PTHR36435:SF6">
    <property type="entry name" value="ABORTIVE INFECTION PROTEIN"/>
    <property type="match status" value="1"/>
</dbReference>
<keyword evidence="3" id="KW-0378">Hydrolase</keyword>
<evidence type="ECO:0000313" key="4">
    <source>
        <dbReference type="Proteomes" id="UP000784880"/>
    </source>
</evidence>
<feature type="transmembrane region" description="Helical" evidence="1">
    <location>
        <begin position="79"/>
        <end position="99"/>
    </location>
</feature>
<keyword evidence="4" id="KW-1185">Reference proteome</keyword>
<dbReference type="EMBL" id="JAHQCS010000143">
    <property type="protein sequence ID" value="MBU9713534.1"/>
    <property type="molecule type" value="Genomic_DNA"/>
</dbReference>
<accession>A0ABS6JIN4</accession>
<keyword evidence="3" id="KW-0645">Protease</keyword>
<keyword evidence="1" id="KW-0472">Membrane</keyword>
<reference evidence="3 4" key="1">
    <citation type="submission" date="2021-06" db="EMBL/GenBank/DDBJ databases">
        <title>Bacillus sp. RD4P76, an endophyte from a halophyte.</title>
        <authorList>
            <person name="Sun J.-Q."/>
        </authorList>
    </citation>
    <scope>NUCLEOTIDE SEQUENCE [LARGE SCALE GENOMIC DNA]</scope>
    <source>
        <strain evidence="3 4">CGMCC 1.15917</strain>
    </source>
</reference>
<dbReference type="InterPro" id="IPR003675">
    <property type="entry name" value="Rce1/LyrA-like_dom"/>
</dbReference>
<evidence type="ECO:0000313" key="3">
    <source>
        <dbReference type="EMBL" id="MBU9713534.1"/>
    </source>
</evidence>
<sequence>MSRRYWLILLSFIFMHIVGTSATAFLLMAFGFSGTQEELIGYTILISFSIGFVVILLLTLKTEPDKEFTRNRTDAGDTFLWIIAGMFMAYTAQIIAAMIEMHLFGIEPGSENTQRIVGWANAVPLLVIVVGVFVPIMEEIVFRMVIFGSLYKRFGFWIAALSSGLIFAVVHFDFSHLLVYLTMGVVFAYLYVKTRRIIVPIMAHAGINSFVMLVQVMYGEDLQRIIDQLENVQTIVFLLFGGLYK</sequence>
<feature type="transmembrane region" description="Helical" evidence="1">
    <location>
        <begin position="177"/>
        <end position="192"/>
    </location>
</feature>
<dbReference type="RefSeq" id="WP_217067686.1">
    <property type="nucleotide sequence ID" value="NZ_JAHQCS010000143.1"/>
</dbReference>
<protein>
    <submittedName>
        <fullName evidence="3">CPBP family intramembrane metalloprotease</fullName>
    </submittedName>
</protein>
<keyword evidence="3" id="KW-0482">Metalloprotease</keyword>
<dbReference type="GO" id="GO:0008237">
    <property type="term" value="F:metallopeptidase activity"/>
    <property type="evidence" value="ECO:0007669"/>
    <property type="project" value="UniProtKB-KW"/>
</dbReference>
<keyword evidence="1" id="KW-0812">Transmembrane</keyword>
<organism evidence="3 4">
    <name type="scientific">Evansella tamaricis</name>
    <dbReference type="NCBI Taxonomy" id="2069301"/>
    <lineage>
        <taxon>Bacteria</taxon>
        <taxon>Bacillati</taxon>
        <taxon>Bacillota</taxon>
        <taxon>Bacilli</taxon>
        <taxon>Bacillales</taxon>
        <taxon>Bacillaceae</taxon>
        <taxon>Evansella</taxon>
    </lineage>
</organism>
<name>A0ABS6JIN4_9BACI</name>
<feature type="transmembrane region" description="Helical" evidence="1">
    <location>
        <begin position="7"/>
        <end position="33"/>
    </location>
</feature>
<keyword evidence="1" id="KW-1133">Transmembrane helix</keyword>
<dbReference type="PANTHER" id="PTHR36435">
    <property type="entry name" value="SLR1288 PROTEIN"/>
    <property type="match status" value="1"/>
</dbReference>
<gene>
    <name evidence="3" type="ORF">KS419_17535</name>
</gene>
<dbReference type="InterPro" id="IPR052710">
    <property type="entry name" value="CAAX_protease"/>
</dbReference>
<evidence type="ECO:0000259" key="2">
    <source>
        <dbReference type="Pfam" id="PF02517"/>
    </source>
</evidence>
<feature type="transmembrane region" description="Helical" evidence="1">
    <location>
        <begin position="154"/>
        <end position="171"/>
    </location>
</feature>
<dbReference type="Pfam" id="PF02517">
    <property type="entry name" value="Rce1-like"/>
    <property type="match status" value="1"/>
</dbReference>
<dbReference type="Proteomes" id="UP000784880">
    <property type="component" value="Unassembled WGS sequence"/>
</dbReference>
<comment type="caution">
    <text evidence="3">The sequence shown here is derived from an EMBL/GenBank/DDBJ whole genome shotgun (WGS) entry which is preliminary data.</text>
</comment>
<feature type="domain" description="CAAX prenyl protease 2/Lysostaphin resistance protein A-like" evidence="2">
    <location>
        <begin position="124"/>
        <end position="209"/>
    </location>
</feature>
<feature type="transmembrane region" description="Helical" evidence="1">
    <location>
        <begin position="39"/>
        <end position="58"/>
    </location>
</feature>
<proteinExistence type="predicted"/>
<feature type="transmembrane region" description="Helical" evidence="1">
    <location>
        <begin position="119"/>
        <end position="142"/>
    </location>
</feature>